<dbReference type="Gene3D" id="1.20.1280.50">
    <property type="match status" value="1"/>
</dbReference>
<proteinExistence type="predicted"/>
<evidence type="ECO:0000313" key="5">
    <source>
        <dbReference type="Proteomes" id="UP000712281"/>
    </source>
</evidence>
<sequence>MGITETAGESSARKTRRRAPKSIESLDADILCIIFSFLDLFDLVHCTVVCNSWHAVIKKLKLLQSSCRRMHQLGSTSLEQPREIDVEDFAMKHHKMALLRGRIEIERWEAHSHRIWRRSGQRSIFPSREGTIPKGLCMRYIDPEAVVGCEDGTARIFDMYSKTCSQIIRTHGGPITCLSLSDSQLFLSGSSLGRVTVSDPLLDQPVATLKSTITAGGIQTICFNQGSNLAFSGTTAGYVSCWDLRKMRQVWENRVSPNVVYSIQQLKNDTSVMVGGGIDGVLRFVDQKSGRVLSSCIMDDKVSTVLRRQSQVVVEKRRGKRVSQDVEIDKIERKTRPQISCVAMGMKKVVTAHSGKFISVWKFNHS</sequence>
<organism evidence="4 5">
    <name type="scientific">Brassica cretica</name>
    <name type="common">Mustard</name>
    <dbReference type="NCBI Taxonomy" id="69181"/>
    <lineage>
        <taxon>Eukaryota</taxon>
        <taxon>Viridiplantae</taxon>
        <taxon>Streptophyta</taxon>
        <taxon>Embryophyta</taxon>
        <taxon>Tracheophyta</taxon>
        <taxon>Spermatophyta</taxon>
        <taxon>Magnoliopsida</taxon>
        <taxon>eudicotyledons</taxon>
        <taxon>Gunneridae</taxon>
        <taxon>Pentapetalae</taxon>
        <taxon>rosids</taxon>
        <taxon>malvids</taxon>
        <taxon>Brassicales</taxon>
        <taxon>Brassicaceae</taxon>
        <taxon>Brassiceae</taxon>
        <taxon>Brassica</taxon>
    </lineage>
</organism>
<dbReference type="InterPro" id="IPR036047">
    <property type="entry name" value="F-box-like_dom_sf"/>
</dbReference>
<dbReference type="PROSITE" id="PS50181">
    <property type="entry name" value="FBOX"/>
    <property type="match status" value="1"/>
</dbReference>
<dbReference type="InterPro" id="IPR036322">
    <property type="entry name" value="WD40_repeat_dom_sf"/>
</dbReference>
<keyword evidence="2" id="KW-0677">Repeat</keyword>
<dbReference type="InterPro" id="IPR001680">
    <property type="entry name" value="WD40_rpt"/>
</dbReference>
<dbReference type="SUPFAM" id="SSF81383">
    <property type="entry name" value="F-box domain"/>
    <property type="match status" value="1"/>
</dbReference>
<evidence type="ECO:0000259" key="3">
    <source>
        <dbReference type="PROSITE" id="PS50181"/>
    </source>
</evidence>
<dbReference type="Pfam" id="PF00400">
    <property type="entry name" value="WD40"/>
    <property type="match status" value="1"/>
</dbReference>
<accession>A0A8S9H7W6</accession>
<dbReference type="Gene3D" id="2.130.10.10">
    <property type="entry name" value="YVTN repeat-like/Quinoprotein amine dehydrogenase"/>
    <property type="match status" value="1"/>
</dbReference>
<protein>
    <recommendedName>
        <fullName evidence="3">F-box domain-containing protein</fullName>
    </recommendedName>
</protein>
<evidence type="ECO:0000256" key="1">
    <source>
        <dbReference type="ARBA" id="ARBA00022574"/>
    </source>
</evidence>
<dbReference type="PANTHER" id="PTHR44436">
    <property type="entry name" value="F-BOX/WD REPEAT-CONTAINING PROTEIN 2"/>
    <property type="match status" value="1"/>
</dbReference>
<comment type="caution">
    <text evidence="4">The sequence shown here is derived from an EMBL/GenBank/DDBJ whole genome shotgun (WGS) entry which is preliminary data.</text>
</comment>
<dbReference type="PANTHER" id="PTHR44436:SF1">
    <property type="entry name" value="F-BOX_WD REPEAT-CONTAINING PROTEIN 2"/>
    <property type="match status" value="1"/>
</dbReference>
<dbReference type="InterPro" id="IPR042627">
    <property type="entry name" value="FBXW2"/>
</dbReference>
<gene>
    <name evidence="4" type="ORF">F2Q68_00036957</name>
</gene>
<evidence type="ECO:0000256" key="2">
    <source>
        <dbReference type="ARBA" id="ARBA00022737"/>
    </source>
</evidence>
<dbReference type="EMBL" id="QGKW02001988">
    <property type="protein sequence ID" value="KAF2553180.1"/>
    <property type="molecule type" value="Genomic_DNA"/>
</dbReference>
<dbReference type="InterPro" id="IPR001810">
    <property type="entry name" value="F-box_dom"/>
</dbReference>
<dbReference type="SUPFAM" id="SSF50978">
    <property type="entry name" value="WD40 repeat-like"/>
    <property type="match status" value="1"/>
</dbReference>
<dbReference type="SMART" id="SM00320">
    <property type="entry name" value="WD40"/>
    <property type="match status" value="4"/>
</dbReference>
<feature type="domain" description="F-box" evidence="3">
    <location>
        <begin position="20"/>
        <end position="66"/>
    </location>
</feature>
<dbReference type="Pfam" id="PF00646">
    <property type="entry name" value="F-box"/>
    <property type="match status" value="1"/>
</dbReference>
<reference evidence="4" key="1">
    <citation type="submission" date="2019-12" db="EMBL/GenBank/DDBJ databases">
        <title>Genome sequencing and annotation of Brassica cretica.</title>
        <authorList>
            <person name="Studholme D.J."/>
            <person name="Sarris P.F."/>
        </authorList>
    </citation>
    <scope>NUCLEOTIDE SEQUENCE</scope>
    <source>
        <strain evidence="4">PFS-001/15</strain>
        <tissue evidence="4">Leaf</tissue>
    </source>
</reference>
<dbReference type="Proteomes" id="UP000712281">
    <property type="component" value="Unassembled WGS sequence"/>
</dbReference>
<keyword evidence="1" id="KW-0853">WD repeat</keyword>
<dbReference type="InterPro" id="IPR015943">
    <property type="entry name" value="WD40/YVTN_repeat-like_dom_sf"/>
</dbReference>
<dbReference type="AlphaFoldDB" id="A0A8S9H7W6"/>
<name>A0A8S9H7W6_BRACR</name>
<dbReference type="SMART" id="SM00256">
    <property type="entry name" value="FBOX"/>
    <property type="match status" value="1"/>
</dbReference>
<dbReference type="CDD" id="cd22109">
    <property type="entry name" value="F-box_FBXO41"/>
    <property type="match status" value="1"/>
</dbReference>
<evidence type="ECO:0000313" key="4">
    <source>
        <dbReference type="EMBL" id="KAF2553180.1"/>
    </source>
</evidence>